<dbReference type="EC" id="3.2.1.2" evidence="4"/>
<dbReference type="AlphaFoldDB" id="A0AAW0KV28"/>
<reference evidence="5 6" key="1">
    <citation type="journal article" date="2018" name="Sci. Data">
        <title>The draft genome sequence of cork oak.</title>
        <authorList>
            <person name="Ramos A.M."/>
            <person name="Usie A."/>
            <person name="Barbosa P."/>
            <person name="Barros P.M."/>
            <person name="Capote T."/>
            <person name="Chaves I."/>
            <person name="Simoes F."/>
            <person name="Abreu I."/>
            <person name="Carrasquinho I."/>
            <person name="Faro C."/>
            <person name="Guimaraes J.B."/>
            <person name="Mendonca D."/>
            <person name="Nobrega F."/>
            <person name="Rodrigues L."/>
            <person name="Saibo N.J.M."/>
            <person name="Varela M.C."/>
            <person name="Egas C."/>
            <person name="Matos J."/>
            <person name="Miguel C.M."/>
            <person name="Oliveira M.M."/>
            <person name="Ricardo C.P."/>
            <person name="Goncalves S."/>
        </authorList>
    </citation>
    <scope>NUCLEOTIDE SEQUENCE [LARGE SCALE GENOMIC DNA]</scope>
    <source>
        <strain evidence="6">cv. HL8</strain>
    </source>
</reference>
<comment type="caution">
    <text evidence="5">The sequence shown here is derived from an EMBL/GenBank/DDBJ whole genome shotgun (WGS) entry which is preliminary data.</text>
</comment>
<comment type="catalytic activity">
    <reaction evidence="4">
        <text>Hydrolysis of (1-&gt;4)-alpha-D-glucosidic linkages in polysaccharides so as to remove successive maltose units from the non-reducing ends of the chains.</text>
        <dbReference type="EC" id="3.2.1.2"/>
    </reaction>
</comment>
<dbReference type="SUPFAM" id="SSF51445">
    <property type="entry name" value="(Trans)glycosidases"/>
    <property type="match status" value="1"/>
</dbReference>
<dbReference type="GO" id="GO:0016161">
    <property type="term" value="F:beta-amylase activity"/>
    <property type="evidence" value="ECO:0007669"/>
    <property type="project" value="UniProtKB-EC"/>
</dbReference>
<dbReference type="Pfam" id="PF01373">
    <property type="entry name" value="Glyco_hydro_14"/>
    <property type="match status" value="1"/>
</dbReference>
<comment type="similarity">
    <text evidence="1 4">Belongs to the glycosyl hydrolase 14 family.</text>
</comment>
<name>A0AAW0KV28_QUESU</name>
<dbReference type="InterPro" id="IPR001554">
    <property type="entry name" value="Glyco_hydro_14"/>
</dbReference>
<keyword evidence="2 4" id="KW-0119">Carbohydrate metabolism</keyword>
<keyword evidence="3 4" id="KW-0624">Polysaccharide degradation</keyword>
<accession>A0AAW0KV28</accession>
<dbReference type="Proteomes" id="UP000237347">
    <property type="component" value="Unassembled WGS sequence"/>
</dbReference>
<keyword evidence="4" id="KW-0378">Hydrolase</keyword>
<evidence type="ECO:0000313" key="6">
    <source>
        <dbReference type="Proteomes" id="UP000237347"/>
    </source>
</evidence>
<protein>
    <recommendedName>
        <fullName evidence="4">Beta-amylase</fullName>
        <ecNumber evidence="4">3.2.1.2</ecNumber>
    </recommendedName>
</protein>
<gene>
    <name evidence="5" type="primary">BAM1_0</name>
    <name evidence="5" type="ORF">CFP56_014785</name>
</gene>
<dbReference type="PANTHER" id="PTHR31352:SF31">
    <property type="entry name" value="BETA-AMYLASE 1, CHLOROPLASTIC"/>
    <property type="match status" value="1"/>
</dbReference>
<keyword evidence="6" id="KW-1185">Reference proteome</keyword>
<organism evidence="5 6">
    <name type="scientific">Quercus suber</name>
    <name type="common">Cork oak</name>
    <dbReference type="NCBI Taxonomy" id="58331"/>
    <lineage>
        <taxon>Eukaryota</taxon>
        <taxon>Viridiplantae</taxon>
        <taxon>Streptophyta</taxon>
        <taxon>Embryophyta</taxon>
        <taxon>Tracheophyta</taxon>
        <taxon>Spermatophyta</taxon>
        <taxon>Magnoliopsida</taxon>
        <taxon>eudicotyledons</taxon>
        <taxon>Gunneridae</taxon>
        <taxon>Pentapetalae</taxon>
        <taxon>rosids</taxon>
        <taxon>fabids</taxon>
        <taxon>Fagales</taxon>
        <taxon>Fagaceae</taxon>
        <taxon>Quercus</taxon>
    </lineage>
</organism>
<dbReference type="InterPro" id="IPR017853">
    <property type="entry name" value="GH"/>
</dbReference>
<evidence type="ECO:0000313" key="5">
    <source>
        <dbReference type="EMBL" id="KAK7841866.1"/>
    </source>
</evidence>
<dbReference type="Gene3D" id="3.20.20.80">
    <property type="entry name" value="Glycosidases"/>
    <property type="match status" value="1"/>
</dbReference>
<evidence type="ECO:0000256" key="3">
    <source>
        <dbReference type="ARBA" id="ARBA00023326"/>
    </source>
</evidence>
<evidence type="ECO:0000256" key="1">
    <source>
        <dbReference type="ARBA" id="ARBA00005652"/>
    </source>
</evidence>
<keyword evidence="4" id="KW-0326">Glycosidase</keyword>
<sequence>MDFSLSPSLSPCRSSVLRATRANLSVMMPLDSVTMNNAVNRRKAMNTSLQALKSAGVEGIMMDMWWVLVEREAAGLYNWGRYGSVEIGGLLMLPMMVSLKIADLAWMWCDVGGVDLVALWSII</sequence>
<proteinExistence type="inferred from homology"/>
<evidence type="ECO:0000256" key="2">
    <source>
        <dbReference type="ARBA" id="ARBA00023277"/>
    </source>
</evidence>
<dbReference type="GO" id="GO:0000272">
    <property type="term" value="P:polysaccharide catabolic process"/>
    <property type="evidence" value="ECO:0007669"/>
    <property type="project" value="UniProtKB-KW"/>
</dbReference>
<evidence type="ECO:0000256" key="4">
    <source>
        <dbReference type="RuleBase" id="RU000509"/>
    </source>
</evidence>
<dbReference type="EMBL" id="PKMF04000232">
    <property type="protein sequence ID" value="KAK7841866.1"/>
    <property type="molecule type" value="Genomic_DNA"/>
</dbReference>
<dbReference type="PANTHER" id="PTHR31352">
    <property type="entry name" value="BETA-AMYLASE 1, CHLOROPLASTIC"/>
    <property type="match status" value="1"/>
</dbReference>